<name>A0A926DQA0_9FIRM</name>
<dbReference type="InterPro" id="IPR003545">
    <property type="entry name" value="Telomerase_RT"/>
</dbReference>
<dbReference type="InterPro" id="IPR043502">
    <property type="entry name" value="DNA/RNA_pol_sf"/>
</dbReference>
<protein>
    <recommendedName>
        <fullName evidence="1">Reverse transcriptase domain-containing protein</fullName>
    </recommendedName>
</protein>
<proteinExistence type="predicted"/>
<dbReference type="RefSeq" id="WP_177720014.1">
    <property type="nucleotide sequence ID" value="NZ_JACRSQ010000007.1"/>
</dbReference>
<feature type="domain" description="Reverse transcriptase" evidence="1">
    <location>
        <begin position="1"/>
        <end position="342"/>
    </location>
</feature>
<keyword evidence="3" id="KW-1185">Reference proteome</keyword>
<dbReference type="PANTHER" id="PTHR34047:SF8">
    <property type="entry name" value="PROTEIN YKFC"/>
    <property type="match status" value="1"/>
</dbReference>
<comment type="caution">
    <text evidence="2">The sequence shown here is derived from an EMBL/GenBank/DDBJ whole genome shotgun (WGS) entry which is preliminary data.</text>
</comment>
<dbReference type="EMBL" id="JACRSQ010000007">
    <property type="protein sequence ID" value="MBC8543218.1"/>
    <property type="molecule type" value="Genomic_DNA"/>
</dbReference>
<dbReference type="InterPro" id="IPR000477">
    <property type="entry name" value="RT_dom"/>
</dbReference>
<dbReference type="PANTHER" id="PTHR34047">
    <property type="entry name" value="NUCLEAR INTRON MATURASE 1, MITOCHONDRIAL-RELATED"/>
    <property type="match status" value="1"/>
</dbReference>
<dbReference type="InterPro" id="IPR051083">
    <property type="entry name" value="GrpII_Intron_Splice-Mob/Def"/>
</dbReference>
<sequence length="440" mass="52040">MELSEWKSKNASPKYYSHFDKRVPLKYVWDYISTPSMVQHHGFYPFIHYQQKFNKYSKKNGVKPKTRDLCYAAHIDRYIYAYYAYLLNEQYNQRVIADKISDSAVAYRTDLHKSNVHFSKIAFDYIRSHTPCYIVVGDFTHFFDRLDHKYLKRQLCNLLECNSLPSDYYAIFKNITKYSTWNLESLLSLNNLPDSRSGIKKLNSYEQVLTPQQFKQYKIDNVLPHNQSYGIPQGSPISAVLSNIYMLDFDKEFREYVDTFSGLYMRYSDDFIAVFSHTPNGQFAEQLRWIQNLIKNTSGLELQDEKTQLYYFSNCRLTNISSEYLEGVEKGKNILNYLGFSFDGQTVTIRDKTLSKYYYRMYKKARFIVKSKHYTKNKKRISNKNLYMLYSQKGAHQGNGNFLTYVQRSEKIFGKHDKISRGTKNHMAKIKKCLNDDSSI</sequence>
<dbReference type="PROSITE" id="PS50878">
    <property type="entry name" value="RT_POL"/>
    <property type="match status" value="1"/>
</dbReference>
<dbReference type="AlphaFoldDB" id="A0A926DQA0"/>
<evidence type="ECO:0000313" key="3">
    <source>
        <dbReference type="Proteomes" id="UP000657006"/>
    </source>
</evidence>
<dbReference type="Proteomes" id="UP000657006">
    <property type="component" value="Unassembled WGS sequence"/>
</dbReference>
<dbReference type="Pfam" id="PF00078">
    <property type="entry name" value="RVT_1"/>
    <property type="match status" value="1"/>
</dbReference>
<evidence type="ECO:0000313" key="2">
    <source>
        <dbReference type="EMBL" id="MBC8543218.1"/>
    </source>
</evidence>
<accession>A0A926DQA0</accession>
<organism evidence="2 3">
    <name type="scientific">Bianquea renquensis</name>
    <dbReference type="NCBI Taxonomy" id="2763661"/>
    <lineage>
        <taxon>Bacteria</taxon>
        <taxon>Bacillati</taxon>
        <taxon>Bacillota</taxon>
        <taxon>Clostridia</taxon>
        <taxon>Eubacteriales</taxon>
        <taxon>Bianqueaceae</taxon>
        <taxon>Bianquea</taxon>
    </lineage>
</organism>
<dbReference type="PRINTS" id="PR01365">
    <property type="entry name" value="TELOMERASERT"/>
</dbReference>
<dbReference type="GO" id="GO:0000723">
    <property type="term" value="P:telomere maintenance"/>
    <property type="evidence" value="ECO:0007669"/>
    <property type="project" value="InterPro"/>
</dbReference>
<gene>
    <name evidence="2" type="ORF">H8730_06645</name>
</gene>
<dbReference type="GO" id="GO:0003720">
    <property type="term" value="F:telomerase activity"/>
    <property type="evidence" value="ECO:0007669"/>
    <property type="project" value="InterPro"/>
</dbReference>
<evidence type="ECO:0000259" key="1">
    <source>
        <dbReference type="PROSITE" id="PS50878"/>
    </source>
</evidence>
<dbReference type="SUPFAM" id="SSF56672">
    <property type="entry name" value="DNA/RNA polymerases"/>
    <property type="match status" value="1"/>
</dbReference>
<dbReference type="GO" id="GO:0003677">
    <property type="term" value="F:DNA binding"/>
    <property type="evidence" value="ECO:0007669"/>
    <property type="project" value="InterPro"/>
</dbReference>
<reference evidence="2" key="1">
    <citation type="submission" date="2020-08" db="EMBL/GenBank/DDBJ databases">
        <title>Genome public.</title>
        <authorList>
            <person name="Liu C."/>
            <person name="Sun Q."/>
        </authorList>
    </citation>
    <scope>NUCLEOTIDE SEQUENCE</scope>
    <source>
        <strain evidence="2">NSJ-32</strain>
    </source>
</reference>